<organism evidence="2 3">
    <name type="scientific">Caballeronia glebae</name>
    <dbReference type="NCBI Taxonomy" id="1777143"/>
    <lineage>
        <taxon>Bacteria</taxon>
        <taxon>Pseudomonadati</taxon>
        <taxon>Pseudomonadota</taxon>
        <taxon>Betaproteobacteria</taxon>
        <taxon>Burkholderiales</taxon>
        <taxon>Burkholderiaceae</taxon>
        <taxon>Caballeronia</taxon>
    </lineage>
</organism>
<evidence type="ECO:0008006" key="4">
    <source>
        <dbReference type="Google" id="ProtNLM"/>
    </source>
</evidence>
<name>A0A158CSK0_9BURK</name>
<dbReference type="OrthoDB" id="9007631at2"/>
<dbReference type="AlphaFoldDB" id="A0A158CSK0"/>
<evidence type="ECO:0000256" key="1">
    <source>
        <dbReference type="SAM" id="SignalP"/>
    </source>
</evidence>
<feature type="chain" id="PRO_5007623305" description="Lipoprotein" evidence="1">
    <location>
        <begin position="23"/>
        <end position="167"/>
    </location>
</feature>
<dbReference type="PROSITE" id="PS51257">
    <property type="entry name" value="PROKAR_LIPOPROTEIN"/>
    <property type="match status" value="1"/>
</dbReference>
<evidence type="ECO:0000313" key="3">
    <source>
        <dbReference type="Proteomes" id="UP000054596"/>
    </source>
</evidence>
<feature type="signal peptide" evidence="1">
    <location>
        <begin position="1"/>
        <end position="22"/>
    </location>
</feature>
<evidence type="ECO:0000313" key="2">
    <source>
        <dbReference type="EMBL" id="SAK84567.1"/>
    </source>
</evidence>
<dbReference type="RefSeq" id="WP_143756899.1">
    <property type="nucleotide sequence ID" value="NZ_FCOJ02000055.1"/>
</dbReference>
<dbReference type="Proteomes" id="UP000054596">
    <property type="component" value="Unassembled WGS sequence"/>
</dbReference>
<gene>
    <name evidence="2" type="ORF">AWB82_05691</name>
</gene>
<accession>A0A158CSK0</accession>
<reference evidence="2" key="1">
    <citation type="submission" date="2016-01" db="EMBL/GenBank/DDBJ databases">
        <authorList>
            <person name="Peeters C."/>
        </authorList>
    </citation>
    <scope>NUCLEOTIDE SEQUENCE [LARGE SCALE GENOMIC DNA]</scope>
    <source>
        <strain evidence="2">LMG 29325</strain>
    </source>
</reference>
<proteinExistence type="predicted"/>
<protein>
    <recommendedName>
        <fullName evidence="4">Lipoprotein</fullName>
    </recommendedName>
</protein>
<comment type="caution">
    <text evidence="2">The sequence shown here is derived from an EMBL/GenBank/DDBJ whole genome shotgun (WGS) entry which is preliminary data.</text>
</comment>
<dbReference type="EMBL" id="FCOJ02000055">
    <property type="protein sequence ID" value="SAK84567.1"/>
    <property type="molecule type" value="Genomic_DNA"/>
</dbReference>
<keyword evidence="3" id="KW-1185">Reference proteome</keyword>
<sequence length="167" mass="17835">MAFRTFASAAALSLFLSGCLTTVPDIDSPRVGSVETKQQIVKGIQTPKIDSNGVLVTPWIRSAMMSAFAVRAAHLGLRIDPNGVPVTIHITSVRSKSDAARMAFNFFDGAEWLSGTVTVGDASFDVQEDTWLYWMPTGYRSIQEVADAVGKQAANGVALVAGMPLND</sequence>
<keyword evidence="1" id="KW-0732">Signal</keyword>